<dbReference type="AlphaFoldDB" id="A0AAE4MU02"/>
<evidence type="ECO:0000256" key="3">
    <source>
        <dbReference type="ARBA" id="ARBA00023002"/>
    </source>
</evidence>
<feature type="domain" description="Luciferase-like" evidence="7">
    <location>
        <begin position="44"/>
        <end position="404"/>
    </location>
</feature>
<comment type="caution">
    <text evidence="8">The sequence shown here is derived from an EMBL/GenBank/DDBJ whole genome shotgun (WGS) entry which is preliminary data.</text>
</comment>
<dbReference type="GO" id="GO:0016705">
    <property type="term" value="F:oxidoreductase activity, acting on paired donors, with incorporation or reduction of molecular oxygen"/>
    <property type="evidence" value="ECO:0007669"/>
    <property type="project" value="InterPro"/>
</dbReference>
<feature type="binding site" evidence="6">
    <location>
        <position position="171"/>
    </location>
    <ligand>
        <name>FMN</name>
        <dbReference type="ChEBI" id="CHEBI:58210"/>
    </ligand>
</feature>
<evidence type="ECO:0000313" key="9">
    <source>
        <dbReference type="Proteomes" id="UP001187239"/>
    </source>
</evidence>
<dbReference type="PANTHER" id="PTHR30011:SF16">
    <property type="entry name" value="C2H2 FINGER DOMAIN TRANSCRIPTION FACTOR (EUROFUNG)-RELATED"/>
    <property type="match status" value="1"/>
</dbReference>
<gene>
    <name evidence="8" type="ORF">RZO73_23995</name>
</gene>
<keyword evidence="4" id="KW-0503">Monooxygenase</keyword>
<dbReference type="RefSeq" id="WP_306052944.1">
    <property type="nucleotide sequence ID" value="NZ_CM125929.1"/>
</dbReference>
<feature type="binding site" evidence="6">
    <location>
        <position position="245"/>
    </location>
    <ligand>
        <name>FMN</name>
        <dbReference type="ChEBI" id="CHEBI:58210"/>
    </ligand>
</feature>
<feature type="binding site" evidence="6">
    <location>
        <position position="80"/>
    </location>
    <ligand>
        <name>FMN</name>
        <dbReference type="ChEBI" id="CHEBI:58210"/>
    </ligand>
</feature>
<evidence type="ECO:0000256" key="2">
    <source>
        <dbReference type="ARBA" id="ARBA00022643"/>
    </source>
</evidence>
<dbReference type="SUPFAM" id="SSF51679">
    <property type="entry name" value="Bacterial luciferase-like"/>
    <property type="match status" value="1"/>
</dbReference>
<evidence type="ECO:0000313" key="8">
    <source>
        <dbReference type="EMBL" id="MDV0613570.1"/>
    </source>
</evidence>
<dbReference type="CDD" id="cd01095">
    <property type="entry name" value="Nitrilotriacetate_monoxgenase"/>
    <property type="match status" value="1"/>
</dbReference>
<accession>A0AAE4MU02</accession>
<keyword evidence="3 8" id="KW-0560">Oxidoreductase</keyword>
<reference evidence="8" key="1">
    <citation type="submission" date="2023-10" db="EMBL/GenBank/DDBJ databases">
        <title>Surveillance and assessment of the effects of hospital wastewater treatment on clearance of pathogenic bacterial and antimicrobial resistance genes.</title>
        <authorList>
            <person name="Wu Y."/>
        </authorList>
    </citation>
    <scope>NUCLEOTIDE SEQUENCE</scope>
    <source>
        <strain evidence="8">23-M-SY-8</strain>
    </source>
</reference>
<dbReference type="EMBL" id="JAWHXQ010000017">
    <property type="protein sequence ID" value="MDV0613570.1"/>
    <property type="molecule type" value="Genomic_DNA"/>
</dbReference>
<keyword evidence="1 6" id="KW-0285">Flavoprotein</keyword>
<dbReference type="InterPro" id="IPR051260">
    <property type="entry name" value="Diverse_substr_monoxygenases"/>
</dbReference>
<keyword evidence="2 6" id="KW-0288">FMN</keyword>
<organism evidence="8 9">
    <name type="scientific">Klebsiella quasipneumoniae subsp. similipneumoniae</name>
    <dbReference type="NCBI Taxonomy" id="1463164"/>
    <lineage>
        <taxon>Bacteria</taxon>
        <taxon>Pseudomonadati</taxon>
        <taxon>Pseudomonadota</taxon>
        <taxon>Gammaproteobacteria</taxon>
        <taxon>Enterobacterales</taxon>
        <taxon>Enterobacteriaceae</taxon>
        <taxon>Klebsiella/Raoultella group</taxon>
        <taxon>Klebsiella</taxon>
        <taxon>Klebsiella pneumoniae complex</taxon>
    </lineage>
</organism>
<dbReference type="InterPro" id="IPR011251">
    <property type="entry name" value="Luciferase-like_dom"/>
</dbReference>
<feature type="binding site" evidence="6">
    <location>
        <position position="121"/>
    </location>
    <ligand>
        <name>FMN</name>
        <dbReference type="ChEBI" id="CHEBI:58210"/>
    </ligand>
</feature>
<dbReference type="PANTHER" id="PTHR30011">
    <property type="entry name" value="ALKANESULFONATE MONOOXYGENASE-RELATED"/>
    <property type="match status" value="1"/>
</dbReference>
<comment type="similarity">
    <text evidence="5">Belongs to the NtaA/SnaA/DszA monooxygenase family.</text>
</comment>
<dbReference type="GO" id="GO:0004497">
    <property type="term" value="F:monooxygenase activity"/>
    <property type="evidence" value="ECO:0007669"/>
    <property type="project" value="UniProtKB-KW"/>
</dbReference>
<evidence type="ECO:0000256" key="1">
    <source>
        <dbReference type="ARBA" id="ARBA00022630"/>
    </source>
</evidence>
<dbReference type="EC" id="1.-.-.-" evidence="8"/>
<dbReference type="InterPro" id="IPR036661">
    <property type="entry name" value="Luciferase-like_sf"/>
</dbReference>
<sequence>MPTYPNTDLHSATDGVQPRVHAMSTRHMILNLFFYNPQGDYRFSWRHPDAPEADIFTLNYYASLARKAEAATLDAIFVADHIAVWDTVPSGLTHYANARLEPLTLLSALAAVTEHIGLMATASTSYNEPYNLARYFASLDFLSNGRASWNVVTSWLEEEAANFGLEQLPRHGTRYQRANEFIDVVTRLWDSWEDGAAIFDKARGLFADADKVHHLEYQGEYFRVRGPLNVPRPPQGHPLLVQAGSSEAGKALAAAWSDMHFVFIHSIAEGLAYREEMNQRLRQHGRDPAHFKIIAGVLPVVVNSDEEKAARQQLNEQLMSDQMAIDLLSSYLRMDLSALPRDQPLPPLPDEESFDGIRTALKLIRQYDPRLTLLELGKLLLQSSDSWLLLGSAEEIAATLTETWQAGAADGFNLMFPLLPGDFDRFVDQVVPLLQRNGVMRDRYPPGTLREKLGLPAVANRFTAPSRPALPPTP</sequence>
<dbReference type="PIRSF" id="PIRSF000337">
    <property type="entry name" value="NTA_MOA"/>
    <property type="match status" value="1"/>
</dbReference>
<evidence type="ECO:0000256" key="4">
    <source>
        <dbReference type="ARBA" id="ARBA00023033"/>
    </source>
</evidence>
<feature type="binding site" evidence="6">
    <location>
        <position position="246"/>
    </location>
    <ligand>
        <name>FMN</name>
        <dbReference type="ChEBI" id="CHEBI:58210"/>
    </ligand>
</feature>
<dbReference type="InterPro" id="IPR016215">
    <property type="entry name" value="NTA_MOA"/>
</dbReference>
<dbReference type="Proteomes" id="UP001187239">
    <property type="component" value="Unassembled WGS sequence"/>
</dbReference>
<name>A0AAE4MU02_9ENTR</name>
<dbReference type="Gene3D" id="3.20.20.30">
    <property type="entry name" value="Luciferase-like domain"/>
    <property type="match status" value="1"/>
</dbReference>
<dbReference type="Pfam" id="PF00296">
    <property type="entry name" value="Bac_luciferase"/>
    <property type="match status" value="1"/>
</dbReference>
<feature type="binding site" evidence="6">
    <location>
        <position position="175"/>
    </location>
    <ligand>
        <name>FMN</name>
        <dbReference type="ChEBI" id="CHEBI:58210"/>
    </ligand>
</feature>
<evidence type="ECO:0000256" key="5">
    <source>
        <dbReference type="ARBA" id="ARBA00033748"/>
    </source>
</evidence>
<protein>
    <submittedName>
        <fullName evidence="8">LLM class flavin-dependent oxidoreductase</fullName>
        <ecNumber evidence="8">1.-.-.-</ecNumber>
    </submittedName>
</protein>
<proteinExistence type="inferred from homology"/>
<dbReference type="NCBIfam" id="TIGR03860">
    <property type="entry name" value="FMN_nitrolo"/>
    <property type="match status" value="1"/>
</dbReference>
<evidence type="ECO:0000259" key="7">
    <source>
        <dbReference type="Pfam" id="PF00296"/>
    </source>
</evidence>
<evidence type="ECO:0000256" key="6">
    <source>
        <dbReference type="PIRSR" id="PIRSR000337-1"/>
    </source>
</evidence>